<dbReference type="Proteomes" id="UP000593998">
    <property type="component" value="Chromosome"/>
</dbReference>
<organism evidence="13 14">
    <name type="scientific">Janibacter indicus</name>
    <dbReference type="NCBI Taxonomy" id="857417"/>
    <lineage>
        <taxon>Bacteria</taxon>
        <taxon>Bacillati</taxon>
        <taxon>Actinomycetota</taxon>
        <taxon>Actinomycetes</taxon>
        <taxon>Micrococcales</taxon>
        <taxon>Intrasporangiaceae</taxon>
        <taxon>Janibacter</taxon>
    </lineage>
</organism>
<comment type="similarity">
    <text evidence="2 10">Belongs to the disproportionating enzyme family.</text>
</comment>
<evidence type="ECO:0000256" key="2">
    <source>
        <dbReference type="ARBA" id="ARBA00005684"/>
    </source>
</evidence>
<evidence type="ECO:0000256" key="8">
    <source>
        <dbReference type="ARBA" id="ARBA00031423"/>
    </source>
</evidence>
<dbReference type="Pfam" id="PF02446">
    <property type="entry name" value="Glyco_hydro_77"/>
    <property type="match status" value="1"/>
</dbReference>
<dbReference type="PANTHER" id="PTHR32438">
    <property type="entry name" value="4-ALPHA-GLUCANOTRANSFERASE DPE1, CHLOROPLASTIC/AMYLOPLASTIC"/>
    <property type="match status" value="1"/>
</dbReference>
<name>A0A7L9J5W4_9MICO</name>
<dbReference type="GO" id="GO:0004134">
    <property type="term" value="F:4-alpha-glucanotransferase activity"/>
    <property type="evidence" value="ECO:0007669"/>
    <property type="project" value="UniProtKB-EC"/>
</dbReference>
<evidence type="ECO:0000256" key="9">
    <source>
        <dbReference type="ARBA" id="ARBA00031501"/>
    </source>
</evidence>
<dbReference type="EC" id="2.4.1.25" evidence="3 10"/>
<feature type="domain" description="MalQ N-terminal beta-sandwich" evidence="12">
    <location>
        <begin position="110"/>
        <end position="205"/>
    </location>
</feature>
<dbReference type="GO" id="GO:0005975">
    <property type="term" value="P:carbohydrate metabolic process"/>
    <property type="evidence" value="ECO:0007669"/>
    <property type="project" value="InterPro"/>
</dbReference>
<dbReference type="PANTHER" id="PTHR32438:SF5">
    <property type="entry name" value="4-ALPHA-GLUCANOTRANSFERASE DPE1, CHLOROPLASTIC_AMYLOPLASTIC"/>
    <property type="match status" value="1"/>
</dbReference>
<keyword evidence="5 10" id="KW-0328">Glycosyltransferase</keyword>
<dbReference type="InterPro" id="IPR048458">
    <property type="entry name" value="MalQ_N"/>
</dbReference>
<keyword evidence="7 10" id="KW-0119">Carbohydrate metabolism</keyword>
<evidence type="ECO:0000256" key="3">
    <source>
        <dbReference type="ARBA" id="ARBA00012560"/>
    </source>
</evidence>
<reference evidence="13 14" key="1">
    <citation type="submission" date="2020-10" db="EMBL/GenBank/DDBJ databases">
        <title>Janibacter indicus TT2 genome sequence.</title>
        <authorList>
            <person name="Lee K."/>
            <person name="Ganzorig M."/>
        </authorList>
    </citation>
    <scope>NUCLEOTIDE SEQUENCE [LARGE SCALE GENOMIC DNA]</scope>
    <source>
        <strain evidence="13 14">TT2</strain>
    </source>
</reference>
<dbReference type="InterPro" id="IPR017853">
    <property type="entry name" value="GH"/>
</dbReference>
<evidence type="ECO:0000256" key="1">
    <source>
        <dbReference type="ARBA" id="ARBA00000439"/>
    </source>
</evidence>
<evidence type="ECO:0000313" key="13">
    <source>
        <dbReference type="EMBL" id="QOK24477.1"/>
    </source>
</evidence>
<dbReference type="Gene3D" id="3.20.20.80">
    <property type="entry name" value="Glycosidases"/>
    <property type="match status" value="1"/>
</dbReference>
<evidence type="ECO:0000256" key="10">
    <source>
        <dbReference type="RuleBase" id="RU361207"/>
    </source>
</evidence>
<keyword evidence="6 10" id="KW-0808">Transferase</keyword>
<gene>
    <name evidence="13" type="primary">malQ</name>
    <name evidence="13" type="ORF">IGS73_03330</name>
</gene>
<evidence type="ECO:0000256" key="7">
    <source>
        <dbReference type="ARBA" id="ARBA00023277"/>
    </source>
</evidence>
<dbReference type="Pfam" id="PF21226">
    <property type="entry name" value="MalQ_N"/>
    <property type="match status" value="1"/>
</dbReference>
<sequence>MARGPPSGTSRGCRICTSSTTPTLPPRSRWTAAVGLGKGGPVTETTDLLRSLAAAKGVDTDWWDWRGEHRQVPEAALRAVLTAMGEDVADEAAVHAALERVRTAPWRRTLPPTVVQREGDPLRLLVHVPHGSAVAVHVELEGGSRRDLQQLEHVVEPHDVDGTVVGEAAFEVPGDLPLGWHEVVAEVEAGPLTEGSERAVLVTVPQRLELPAVVQEQPRAGLLTQLYQVRGSGSQGIGDLGDLGTLGEWAAREHDAHFVLVNPLHAAEPVAPMEPSPYLPTSRRFLNPVYVDLRDLPGADRLPEPARAEIDSIADRARELNRLDAIDRDAVWALKQQALRTAFRHLGAGQADEVAALHAAEGQALVDYATWCSLAAEHGSLWESTWPPQLHDPTSPEVLAHREAHREEVSFHVWLQWVARTQLARAQSRLRAAGMGIGVVTDLAVGIHPEGADAWALGDALARGVDVGAPPDQFNQLGQNWSQPPWRPDRLAELGYAPFREMLRAVLSGAGGLRVDHVIGLFRLWWVPEGHAPGEGAYVRYDHEALVGILALEAHRAGAVVIGEDLGVVEPWVREHLLERGVLGTSVAWFEWGDDGRPLPPEAYRELCLATVTTHDLPPSAGYLDLEHVAIRERLGLLTRPVEEERAAEEASVRAVRESLHERGLLARVDAEPADVVAALHAWLGLTPSRLRGIALTDLVGDVRAINQPGTDEEYPNWRLPLAGPDRRPVSLDDIVAGSAGARRR</sequence>
<evidence type="ECO:0000313" key="14">
    <source>
        <dbReference type="Proteomes" id="UP000593998"/>
    </source>
</evidence>
<evidence type="ECO:0000259" key="12">
    <source>
        <dbReference type="Pfam" id="PF21226"/>
    </source>
</evidence>
<dbReference type="SUPFAM" id="SSF51445">
    <property type="entry name" value="(Trans)glycosidases"/>
    <property type="match status" value="1"/>
</dbReference>
<comment type="catalytic activity">
    <reaction evidence="1 10">
        <text>Transfers a segment of a (1-&gt;4)-alpha-D-glucan to a new position in an acceptor, which may be glucose or a (1-&gt;4)-alpha-D-glucan.</text>
        <dbReference type="EC" id="2.4.1.25"/>
    </reaction>
</comment>
<dbReference type="EMBL" id="CP062789">
    <property type="protein sequence ID" value="QOK24477.1"/>
    <property type="molecule type" value="Genomic_DNA"/>
</dbReference>
<feature type="region of interest" description="Disordered" evidence="11">
    <location>
        <begin position="1"/>
        <end position="24"/>
    </location>
</feature>
<dbReference type="NCBIfam" id="TIGR00217">
    <property type="entry name" value="malQ"/>
    <property type="match status" value="1"/>
</dbReference>
<proteinExistence type="inferred from homology"/>
<accession>A0A7L9J5W4</accession>
<protein>
    <recommendedName>
        <fullName evidence="4 10">4-alpha-glucanotransferase</fullName>
        <ecNumber evidence="3 10">2.4.1.25</ecNumber>
    </recommendedName>
    <alternativeName>
        <fullName evidence="8 10">Amylomaltase</fullName>
    </alternativeName>
    <alternativeName>
        <fullName evidence="9 10">Disproportionating enzyme</fullName>
    </alternativeName>
</protein>
<evidence type="ECO:0000256" key="11">
    <source>
        <dbReference type="SAM" id="MobiDB-lite"/>
    </source>
</evidence>
<dbReference type="AlphaFoldDB" id="A0A7L9J5W4"/>
<dbReference type="InterPro" id="IPR003385">
    <property type="entry name" value="Glyco_hydro_77"/>
</dbReference>
<evidence type="ECO:0000256" key="4">
    <source>
        <dbReference type="ARBA" id="ARBA00020295"/>
    </source>
</evidence>
<evidence type="ECO:0000256" key="6">
    <source>
        <dbReference type="ARBA" id="ARBA00022679"/>
    </source>
</evidence>
<evidence type="ECO:0000256" key="5">
    <source>
        <dbReference type="ARBA" id="ARBA00022676"/>
    </source>
</evidence>